<sequence>MFNDGKARVFLLELYVDAEEAGANEDIPVGQMGEAIYRFRFKIVVMMMEYYYLATEIPRGHVIPPACRFIYQILFTPLQHRSRMTAAAVRKYLAARDNEALEDDLTLDDLEKIGTLLSSEELAIIHDALLKLMIKKMESLKE</sequence>
<evidence type="ECO:0000313" key="2">
    <source>
        <dbReference type="Proteomes" id="UP000826195"/>
    </source>
</evidence>
<comment type="caution">
    <text evidence="1">The sequence shown here is derived from an EMBL/GenBank/DDBJ whole genome shotgun (WGS) entry which is preliminary data.</text>
</comment>
<reference evidence="1 2" key="1">
    <citation type="journal article" date="2021" name="J. Hered.">
        <title>A chromosome-level genome assembly of the parasitoid wasp, Cotesia glomerata (Hymenoptera: Braconidae).</title>
        <authorList>
            <person name="Pinto B.J."/>
            <person name="Weis J.J."/>
            <person name="Gamble T."/>
            <person name="Ode P.J."/>
            <person name="Paul R."/>
            <person name="Zaspel J.M."/>
        </authorList>
    </citation>
    <scope>NUCLEOTIDE SEQUENCE [LARGE SCALE GENOMIC DNA]</scope>
    <source>
        <strain evidence="1">CgM1</strain>
    </source>
</reference>
<dbReference type="AlphaFoldDB" id="A0AAV7J440"/>
<evidence type="ECO:0000313" key="1">
    <source>
        <dbReference type="EMBL" id="KAH0566834.1"/>
    </source>
</evidence>
<dbReference type="Proteomes" id="UP000826195">
    <property type="component" value="Unassembled WGS sequence"/>
</dbReference>
<organism evidence="1 2">
    <name type="scientific">Cotesia glomerata</name>
    <name type="common">Lepidopteran parasitic wasp</name>
    <name type="synonym">Apanteles glomeratus</name>
    <dbReference type="NCBI Taxonomy" id="32391"/>
    <lineage>
        <taxon>Eukaryota</taxon>
        <taxon>Metazoa</taxon>
        <taxon>Ecdysozoa</taxon>
        <taxon>Arthropoda</taxon>
        <taxon>Hexapoda</taxon>
        <taxon>Insecta</taxon>
        <taxon>Pterygota</taxon>
        <taxon>Neoptera</taxon>
        <taxon>Endopterygota</taxon>
        <taxon>Hymenoptera</taxon>
        <taxon>Apocrita</taxon>
        <taxon>Ichneumonoidea</taxon>
        <taxon>Braconidae</taxon>
        <taxon>Microgastrinae</taxon>
        <taxon>Cotesia</taxon>
    </lineage>
</organism>
<keyword evidence="2" id="KW-1185">Reference proteome</keyword>
<gene>
    <name evidence="1" type="ORF">KQX54_004660</name>
</gene>
<proteinExistence type="predicted"/>
<protein>
    <submittedName>
        <fullName evidence="1">Uncharacterized protein</fullName>
    </submittedName>
</protein>
<name>A0AAV7J440_COTGL</name>
<dbReference type="EMBL" id="JAHXZJ010000001">
    <property type="protein sequence ID" value="KAH0566834.1"/>
    <property type="molecule type" value="Genomic_DNA"/>
</dbReference>
<accession>A0AAV7J440</accession>